<dbReference type="GO" id="GO:0016491">
    <property type="term" value="F:oxidoreductase activity"/>
    <property type="evidence" value="ECO:0007669"/>
    <property type="project" value="UniProtKB-KW"/>
</dbReference>
<dbReference type="PROSITE" id="PS51387">
    <property type="entry name" value="FAD_PCMH"/>
    <property type="match status" value="1"/>
</dbReference>
<reference evidence="5" key="2">
    <citation type="submission" date="2020-09" db="EMBL/GenBank/DDBJ databases">
        <authorList>
            <person name="Sun Q."/>
            <person name="Kim S."/>
        </authorList>
    </citation>
    <scope>NUCLEOTIDE SEQUENCE</scope>
    <source>
        <strain evidence="5">KCTC 23732</strain>
    </source>
</reference>
<dbReference type="RefSeq" id="WP_189383497.1">
    <property type="nucleotide sequence ID" value="NZ_BAABFY010000010.1"/>
</dbReference>
<dbReference type="AlphaFoldDB" id="A0A918JDE7"/>
<dbReference type="Gene3D" id="3.30.43.10">
    <property type="entry name" value="Uridine Diphospho-n-acetylenolpyruvylglucosamine Reductase, domain 2"/>
    <property type="match status" value="1"/>
</dbReference>
<dbReference type="Gene3D" id="3.30.390.50">
    <property type="entry name" value="CO dehydrogenase flavoprotein, C-terminal domain"/>
    <property type="match status" value="1"/>
</dbReference>
<gene>
    <name evidence="5" type="ORF">GCM10011450_01150</name>
</gene>
<dbReference type="PANTHER" id="PTHR42659">
    <property type="entry name" value="XANTHINE DEHYDROGENASE SUBUNIT C-RELATED"/>
    <property type="match status" value="1"/>
</dbReference>
<feature type="domain" description="FAD-binding PCMH-type" evidence="4">
    <location>
        <begin position="1"/>
        <end position="170"/>
    </location>
</feature>
<dbReference type="SUPFAM" id="SSF56176">
    <property type="entry name" value="FAD-binding/transporter-associated domain-like"/>
    <property type="match status" value="1"/>
</dbReference>
<evidence type="ECO:0000256" key="2">
    <source>
        <dbReference type="ARBA" id="ARBA00022827"/>
    </source>
</evidence>
<proteinExistence type="predicted"/>
<dbReference type="InterPro" id="IPR002346">
    <property type="entry name" value="Mopterin_DH_FAD-bd"/>
</dbReference>
<dbReference type="InterPro" id="IPR016169">
    <property type="entry name" value="FAD-bd_PCMH_sub2"/>
</dbReference>
<protein>
    <submittedName>
        <fullName evidence="5">Carbon monoxide dehydrogenase</fullName>
    </submittedName>
</protein>
<reference evidence="5" key="1">
    <citation type="journal article" date="2014" name="Int. J. Syst. Evol. Microbiol.">
        <title>Complete genome sequence of Corynebacterium casei LMG S-19264T (=DSM 44701T), isolated from a smear-ripened cheese.</title>
        <authorList>
            <consortium name="US DOE Joint Genome Institute (JGI-PGF)"/>
            <person name="Walter F."/>
            <person name="Albersmeier A."/>
            <person name="Kalinowski J."/>
            <person name="Ruckert C."/>
        </authorList>
    </citation>
    <scope>NUCLEOTIDE SEQUENCE</scope>
    <source>
        <strain evidence="5">KCTC 23732</strain>
    </source>
</reference>
<dbReference type="Proteomes" id="UP000608345">
    <property type="component" value="Unassembled WGS sequence"/>
</dbReference>
<dbReference type="InterPro" id="IPR005107">
    <property type="entry name" value="CO_DH_flav_C"/>
</dbReference>
<dbReference type="InterPro" id="IPR051312">
    <property type="entry name" value="Diverse_Substr_Oxidored"/>
</dbReference>
<keyword evidence="6" id="KW-1185">Reference proteome</keyword>
<dbReference type="Pfam" id="PF00941">
    <property type="entry name" value="FAD_binding_5"/>
    <property type="match status" value="1"/>
</dbReference>
<keyword evidence="1" id="KW-0285">Flavoprotein</keyword>
<sequence>MYNFDYVRAKSVQEVNELFSKNPEARFISGGMTLLPTLKQRLANPALLIDLQDLPEMRGITVDEKMVSVGAMTRHAEVAGHKEIVQAIPALAFLASGIADPQVRNMGTIGGSISNNDPSADYPGAVLGLGAKVITNKRTIDADDFFTGLFSTALEKGEFVMRVNFPRVLKAGYCKMPNPASGYVMAGCFISQTMDKKVRVAINGAAPCVFRQHEFEKLLESDFSVNAIKACVQSAEGLNADMHASAAYRAQLVVYALKRAIEFAQSH</sequence>
<organism evidence="5 6">
    <name type="scientific">Advenella faeciporci</name>
    <dbReference type="NCBI Taxonomy" id="797535"/>
    <lineage>
        <taxon>Bacteria</taxon>
        <taxon>Pseudomonadati</taxon>
        <taxon>Pseudomonadota</taxon>
        <taxon>Betaproteobacteria</taxon>
        <taxon>Burkholderiales</taxon>
        <taxon>Alcaligenaceae</taxon>
    </lineage>
</organism>
<keyword evidence="2" id="KW-0274">FAD</keyword>
<dbReference type="Gene3D" id="3.30.465.10">
    <property type="match status" value="1"/>
</dbReference>
<evidence type="ECO:0000259" key="4">
    <source>
        <dbReference type="PROSITE" id="PS51387"/>
    </source>
</evidence>
<dbReference type="PANTHER" id="PTHR42659:SF2">
    <property type="entry name" value="XANTHINE DEHYDROGENASE SUBUNIT C-RELATED"/>
    <property type="match status" value="1"/>
</dbReference>
<dbReference type="InterPro" id="IPR016166">
    <property type="entry name" value="FAD-bd_PCMH"/>
</dbReference>
<evidence type="ECO:0000256" key="1">
    <source>
        <dbReference type="ARBA" id="ARBA00022630"/>
    </source>
</evidence>
<dbReference type="GO" id="GO:0071949">
    <property type="term" value="F:FAD binding"/>
    <property type="evidence" value="ECO:0007669"/>
    <property type="project" value="InterPro"/>
</dbReference>
<dbReference type="SUPFAM" id="SSF55447">
    <property type="entry name" value="CO dehydrogenase flavoprotein C-terminal domain-like"/>
    <property type="match status" value="1"/>
</dbReference>
<dbReference type="InterPro" id="IPR036318">
    <property type="entry name" value="FAD-bd_PCMH-like_sf"/>
</dbReference>
<dbReference type="SMART" id="SM01092">
    <property type="entry name" value="CO_deh_flav_C"/>
    <property type="match status" value="1"/>
</dbReference>
<keyword evidence="3" id="KW-0560">Oxidoreductase</keyword>
<comment type="caution">
    <text evidence="5">The sequence shown here is derived from an EMBL/GenBank/DDBJ whole genome shotgun (WGS) entry which is preliminary data.</text>
</comment>
<dbReference type="EMBL" id="BMYS01000001">
    <property type="protein sequence ID" value="GGW75538.1"/>
    <property type="molecule type" value="Genomic_DNA"/>
</dbReference>
<evidence type="ECO:0000256" key="3">
    <source>
        <dbReference type="ARBA" id="ARBA00023002"/>
    </source>
</evidence>
<dbReference type="InterPro" id="IPR036683">
    <property type="entry name" value="CO_DH_flav_C_dom_sf"/>
</dbReference>
<name>A0A918JDE7_9BURK</name>
<accession>A0A918JDE7</accession>
<evidence type="ECO:0000313" key="5">
    <source>
        <dbReference type="EMBL" id="GGW75538.1"/>
    </source>
</evidence>
<dbReference type="InterPro" id="IPR016167">
    <property type="entry name" value="FAD-bd_PCMH_sub1"/>
</dbReference>
<dbReference type="FunFam" id="3.30.465.10:FF:000017">
    <property type="entry name" value="Xanthine dehydrogenase, FAD binding subunit"/>
    <property type="match status" value="1"/>
</dbReference>
<evidence type="ECO:0000313" key="6">
    <source>
        <dbReference type="Proteomes" id="UP000608345"/>
    </source>
</evidence>